<accession>A0A1G1Y3Q6</accession>
<feature type="transmembrane region" description="Helical" evidence="1">
    <location>
        <begin position="184"/>
        <end position="207"/>
    </location>
</feature>
<keyword evidence="1" id="KW-0812">Transmembrane</keyword>
<reference evidence="2 3" key="1">
    <citation type="journal article" date="2016" name="Nat. Commun.">
        <title>Thousands of microbial genomes shed light on interconnected biogeochemical processes in an aquifer system.</title>
        <authorList>
            <person name="Anantharaman K."/>
            <person name="Brown C.T."/>
            <person name="Hug L.A."/>
            <person name="Sharon I."/>
            <person name="Castelle C.J."/>
            <person name="Probst A.J."/>
            <person name="Thomas B.C."/>
            <person name="Singh A."/>
            <person name="Wilkins M.J."/>
            <person name="Karaoz U."/>
            <person name="Brodie E.L."/>
            <person name="Williams K.H."/>
            <person name="Hubbard S.S."/>
            <person name="Banfield J.F."/>
        </authorList>
    </citation>
    <scope>NUCLEOTIDE SEQUENCE [LARGE SCALE GENOMIC DNA]</scope>
</reference>
<organism evidence="2 3">
    <name type="scientific">Candidatus Buchananbacteria bacterium RIFCSPHIGHO2_01_FULL_47_11b</name>
    <dbReference type="NCBI Taxonomy" id="1797537"/>
    <lineage>
        <taxon>Bacteria</taxon>
        <taxon>Candidatus Buchananiibacteriota</taxon>
    </lineage>
</organism>
<feature type="transmembrane region" description="Helical" evidence="1">
    <location>
        <begin position="91"/>
        <end position="113"/>
    </location>
</feature>
<sequence>MIQYTNSFDDILLYIPRGRDIYDGHFPPSDSSSDAGGAPGIMPWLPQTLFAGLIAIFKNINTAYLSAVFLFSALIFILLKKLGDVLFQKKLWSYFFAFAGIFTTIPMQSALAFRSVSNFINIIVKDFYPIVNTPLDKFYFIRMDYPLLTTPFLIGAVIALLIFWQKPTQKTAFFSAFLTGISAYVYFHYFGFLTMLSGLLVLYLLFFDLKKHTVDIKTIVVFIGTGILTTFPFFLNYLTFNHSPIAQEYLTRVSNTEHGRSFRWTIEAWPMLYEYFFYLVLAIFIFVVFYRLVNNKKIATFYWFSILTMVLVWNIQLVIGFLPDPGHWLKPFSFILFVLIFHAIYVLCQRFSNITFIARLVATILFILILSMSTKKIINATFFIHPDELIKSSYSFNPTIIDSWDWINNHLPHEPKIVSNSFLTAIYLNTYTSARSYLPIGNISSISNLEIKERFLVANKIFQTPVNLFETYLIPSPVSTECSKCITNEAQNKIIFSQFLDFRISEPKKNEVRWYEDQKKVDALISQYTTFPEVDLANFESDYLYYGPWEKSFTDINFDANQNLELIFRNSEVSIYKILKKL</sequence>
<protein>
    <recommendedName>
        <fullName evidence="4">Glycosyltransferase RgtA/B/C/D-like domain-containing protein</fullName>
    </recommendedName>
</protein>
<dbReference type="AlphaFoldDB" id="A0A1G1Y3Q6"/>
<feature type="transmembrane region" description="Helical" evidence="1">
    <location>
        <begin position="328"/>
        <end position="347"/>
    </location>
</feature>
<evidence type="ECO:0008006" key="4">
    <source>
        <dbReference type="Google" id="ProtNLM"/>
    </source>
</evidence>
<gene>
    <name evidence="2" type="ORF">A2840_00460</name>
</gene>
<feature type="transmembrane region" description="Helical" evidence="1">
    <location>
        <begin position="145"/>
        <end position="164"/>
    </location>
</feature>
<feature type="transmembrane region" description="Helical" evidence="1">
    <location>
        <begin position="62"/>
        <end position="79"/>
    </location>
</feature>
<keyword evidence="1" id="KW-1133">Transmembrane helix</keyword>
<evidence type="ECO:0000256" key="1">
    <source>
        <dbReference type="SAM" id="Phobius"/>
    </source>
</evidence>
<feature type="transmembrane region" description="Helical" evidence="1">
    <location>
        <begin position="219"/>
        <end position="240"/>
    </location>
</feature>
<dbReference type="Proteomes" id="UP000178385">
    <property type="component" value="Unassembled WGS sequence"/>
</dbReference>
<feature type="transmembrane region" description="Helical" evidence="1">
    <location>
        <begin position="354"/>
        <end position="372"/>
    </location>
</feature>
<keyword evidence="1" id="KW-0472">Membrane</keyword>
<evidence type="ECO:0000313" key="3">
    <source>
        <dbReference type="Proteomes" id="UP000178385"/>
    </source>
</evidence>
<dbReference type="EMBL" id="MHIG01000022">
    <property type="protein sequence ID" value="OGY46881.1"/>
    <property type="molecule type" value="Genomic_DNA"/>
</dbReference>
<feature type="transmembrane region" description="Helical" evidence="1">
    <location>
        <begin position="275"/>
        <end position="293"/>
    </location>
</feature>
<comment type="caution">
    <text evidence="2">The sequence shown here is derived from an EMBL/GenBank/DDBJ whole genome shotgun (WGS) entry which is preliminary data.</text>
</comment>
<proteinExistence type="predicted"/>
<evidence type="ECO:0000313" key="2">
    <source>
        <dbReference type="EMBL" id="OGY46881.1"/>
    </source>
</evidence>
<feature type="transmembrane region" description="Helical" evidence="1">
    <location>
        <begin position="300"/>
        <end position="322"/>
    </location>
</feature>
<name>A0A1G1Y3Q6_9BACT</name>